<organism evidence="1 2">
    <name type="scientific">Protopolystoma xenopodis</name>
    <dbReference type="NCBI Taxonomy" id="117903"/>
    <lineage>
        <taxon>Eukaryota</taxon>
        <taxon>Metazoa</taxon>
        <taxon>Spiralia</taxon>
        <taxon>Lophotrochozoa</taxon>
        <taxon>Platyhelminthes</taxon>
        <taxon>Monogenea</taxon>
        <taxon>Polyopisthocotylea</taxon>
        <taxon>Polystomatidea</taxon>
        <taxon>Polystomatidae</taxon>
        <taxon>Protopolystoma</taxon>
    </lineage>
</organism>
<evidence type="ECO:0000313" key="2">
    <source>
        <dbReference type="Proteomes" id="UP000784294"/>
    </source>
</evidence>
<proteinExistence type="predicted"/>
<dbReference type="Proteomes" id="UP000784294">
    <property type="component" value="Unassembled WGS sequence"/>
</dbReference>
<protein>
    <submittedName>
        <fullName evidence="1">Uncharacterized protein</fullName>
    </submittedName>
</protein>
<comment type="caution">
    <text evidence="1">The sequence shown here is derived from an EMBL/GenBank/DDBJ whole genome shotgun (WGS) entry which is preliminary data.</text>
</comment>
<dbReference type="AlphaFoldDB" id="A0A3S5A5P1"/>
<gene>
    <name evidence="1" type="ORF">PXEA_LOCUS21741</name>
</gene>
<name>A0A3S5A5P1_9PLAT</name>
<reference evidence="1" key="1">
    <citation type="submission" date="2018-11" db="EMBL/GenBank/DDBJ databases">
        <authorList>
            <consortium name="Pathogen Informatics"/>
        </authorList>
    </citation>
    <scope>NUCLEOTIDE SEQUENCE</scope>
</reference>
<dbReference type="EMBL" id="CAAALY010094013">
    <property type="protein sequence ID" value="VEL28301.1"/>
    <property type="molecule type" value="Genomic_DNA"/>
</dbReference>
<accession>A0A3S5A5P1</accession>
<sequence length="254" mass="26607">MVSFKQIRSNEILVRVAADASDTRCSLPQADCSHPNAPINANLTPSFAPYSTSSQTSYLQCSGTTTHPTNSTNQTCHFSPPRCAVGTVGGIWQQTNNQPILSNDISSPCVTSDNTSTFGATGSLDSKDIESLCSPISLQTSSAVSTSTIQLVNQSVSGQLQSEVSIGNNGASPAQHQAPESSRWASLAISQPNVGSPAPGSAVGSYVARNSTVGVLDVKSEPAIAFACLWAFEISVCVFRELTTNDILPFTSSW</sequence>
<keyword evidence="2" id="KW-1185">Reference proteome</keyword>
<evidence type="ECO:0000313" key="1">
    <source>
        <dbReference type="EMBL" id="VEL28301.1"/>
    </source>
</evidence>